<feature type="region of interest" description="Disordered" evidence="14">
    <location>
        <begin position="360"/>
        <end position="385"/>
    </location>
</feature>
<keyword evidence="4" id="KW-1017">Isopeptide bond</keyword>
<evidence type="ECO:0000259" key="15">
    <source>
        <dbReference type="PROSITE" id="PS50237"/>
    </source>
</evidence>
<evidence type="ECO:0000313" key="16">
    <source>
        <dbReference type="EMBL" id="KDR09906.1"/>
    </source>
</evidence>
<feature type="active site" description="Glycyl thioester intermediate" evidence="13">
    <location>
        <position position="1043"/>
    </location>
</feature>
<evidence type="ECO:0000256" key="14">
    <source>
        <dbReference type="SAM" id="MobiDB-lite"/>
    </source>
</evidence>
<dbReference type="Gene3D" id="3.30.2410.10">
    <property type="entry name" value="Hect, E3 ligase catalytic domain"/>
    <property type="match status" value="1"/>
</dbReference>
<dbReference type="Gene3D" id="3.90.1750.10">
    <property type="entry name" value="Hect, E3 ligase catalytic domains"/>
    <property type="match status" value="1"/>
</dbReference>
<dbReference type="AlphaFoldDB" id="A0A067QLC7"/>
<reference evidence="16 17" key="1">
    <citation type="journal article" date="2014" name="Nat. Commun.">
        <title>Molecular traces of alternative social organization in a termite genome.</title>
        <authorList>
            <person name="Terrapon N."/>
            <person name="Li C."/>
            <person name="Robertson H.M."/>
            <person name="Ji L."/>
            <person name="Meng X."/>
            <person name="Booth W."/>
            <person name="Chen Z."/>
            <person name="Childers C.P."/>
            <person name="Glastad K.M."/>
            <person name="Gokhale K."/>
            <person name="Gowin J."/>
            <person name="Gronenberg W."/>
            <person name="Hermansen R.A."/>
            <person name="Hu H."/>
            <person name="Hunt B.G."/>
            <person name="Huylmans A.K."/>
            <person name="Khalil S.M."/>
            <person name="Mitchell R.D."/>
            <person name="Munoz-Torres M.C."/>
            <person name="Mustard J.A."/>
            <person name="Pan H."/>
            <person name="Reese J.T."/>
            <person name="Scharf M.E."/>
            <person name="Sun F."/>
            <person name="Vogel H."/>
            <person name="Xiao J."/>
            <person name="Yang W."/>
            <person name="Yang Z."/>
            <person name="Yang Z."/>
            <person name="Zhou J."/>
            <person name="Zhu J."/>
            <person name="Brent C.S."/>
            <person name="Elsik C.G."/>
            <person name="Goodisman M.A."/>
            <person name="Liberles D.A."/>
            <person name="Roe R.M."/>
            <person name="Vargo E.L."/>
            <person name="Vilcinskas A."/>
            <person name="Wang J."/>
            <person name="Bornberg-Bauer E."/>
            <person name="Korb J."/>
            <person name="Zhang G."/>
            <person name="Liebig J."/>
        </authorList>
    </citation>
    <scope>NUCLEOTIDE SEQUENCE [LARGE SCALE GENOMIC DNA]</scope>
    <source>
        <tissue evidence="16">Whole organism</tissue>
    </source>
</reference>
<comment type="catalytic activity">
    <reaction evidence="1">
        <text>S-ubiquitinyl-[E2 ubiquitin-conjugating enzyme]-L-cysteine + [acceptor protein]-L-lysine = [E2 ubiquitin-conjugating enzyme]-L-cysteine + N(6)-ubiquitinyl-[acceptor protein]-L-lysine.</text>
        <dbReference type="EC" id="2.3.2.26"/>
    </reaction>
</comment>
<dbReference type="GO" id="GO:0061630">
    <property type="term" value="F:ubiquitin protein ligase activity"/>
    <property type="evidence" value="ECO:0007669"/>
    <property type="project" value="UniProtKB-EC"/>
</dbReference>
<keyword evidence="17" id="KW-1185">Reference proteome</keyword>
<protein>
    <recommendedName>
        <fullName evidence="10">Ubiquitin-protein ligase E3C</fullName>
        <ecNumber evidence="3">2.3.2.26</ecNumber>
    </recommendedName>
    <alternativeName>
        <fullName evidence="11">HECT-type ubiquitin transferase E3C</fullName>
    </alternativeName>
    <alternativeName>
        <fullName evidence="12">RTA-associated ubiquitin ligase</fullName>
    </alternativeName>
</protein>
<dbReference type="PROSITE" id="PS50237">
    <property type="entry name" value="HECT"/>
    <property type="match status" value="1"/>
</dbReference>
<evidence type="ECO:0000256" key="5">
    <source>
        <dbReference type="ARBA" id="ARBA00022679"/>
    </source>
</evidence>
<dbReference type="Pfam" id="PF00632">
    <property type="entry name" value="HECT"/>
    <property type="match status" value="1"/>
</dbReference>
<dbReference type="EC" id="2.3.2.26" evidence="3"/>
<evidence type="ECO:0000256" key="2">
    <source>
        <dbReference type="ARBA" id="ARBA00004906"/>
    </source>
</evidence>
<evidence type="ECO:0000256" key="4">
    <source>
        <dbReference type="ARBA" id="ARBA00022499"/>
    </source>
</evidence>
<keyword evidence="5" id="KW-0808">Transferase</keyword>
<dbReference type="InterPro" id="IPR035983">
    <property type="entry name" value="Hect_E3_ubiquitin_ligase"/>
</dbReference>
<dbReference type="STRING" id="136037.A0A067QLC7"/>
<dbReference type="FunFam" id="3.30.2410.10:FF:000011">
    <property type="entry name" value="Putative Ubiquitin-protein ligase E3C"/>
    <property type="match status" value="1"/>
</dbReference>
<dbReference type="eggNOG" id="KOG0942">
    <property type="taxonomic scope" value="Eukaryota"/>
</dbReference>
<dbReference type="PANTHER" id="PTHR45700">
    <property type="entry name" value="UBIQUITIN-PROTEIN LIGASE E3C"/>
    <property type="match status" value="1"/>
</dbReference>
<gene>
    <name evidence="16" type="ORF">L798_00343</name>
</gene>
<dbReference type="CDD" id="cd00078">
    <property type="entry name" value="HECTc"/>
    <property type="match status" value="1"/>
</dbReference>
<keyword evidence="7" id="KW-0832">Ubl conjugation</keyword>
<dbReference type="EMBL" id="KK853201">
    <property type="protein sequence ID" value="KDR09906.1"/>
    <property type="molecule type" value="Genomic_DNA"/>
</dbReference>
<dbReference type="InterPro" id="IPR000569">
    <property type="entry name" value="HECT_dom"/>
</dbReference>
<dbReference type="InParanoid" id="A0A067QLC7"/>
<comment type="pathway">
    <text evidence="2">Protein modification; protein ubiquitination.</text>
</comment>
<sequence>MYSFEGEFRRRPQQNLSGASRKHERNELLQRAQNERNKREELRRRYNSTILIQAFVRGCLTRLQYKKIQRAAFDETVQQNSYVGHAPDERTLSLLIQRLLFFYSEEEDSSRLVWVSQLLLKQHEQIMVAAERPGDVWAWRLCHLLHMNVAHMAAATQQPNSRESLAVSLRTVEVFTSWETCQRILGEAKASMHLIRLFTYLVKKGYFDQVRCLIDNKVPPLLEPSSHPPTPLAACLFDMITRPLQLIITSPTNSSEFSGLILRGLCQHILAPSLTEPVKLFIIPALADLAYFPFRELLETIKLNACSVPASTWLLFTVLALERKHFVPGQNVGDGLLLIYLQILANLTVNISKVYNGSNTGTKRSGHDTSGDSDDDSGNEMDHEGSNIEELQILEQCMEMLNESSRVQTLLLAVDQSEDPHVLQALCQVCHNLLVAHKFAIHKYKLLYMLAFKPSFLRHLWTAILSVCQTSLFGSATPLLQVISRGIPMSPEDSDRIVPLLAVFCSLFSLLIATLHDSEFYADDNHAGALLTTMPFSLLSLVPLTLTLKEVCLGLVELAFPDSRPSVRDDYRTAVHGRDQPSTVSSQETQMWSHLFKVTVGLVRQLHARDIRRPFCPEGHWISKQVMFPLDKPSDFTLRRHRLRNYRPFQGLRAFTREELEEGPPLSTKEVRTMTILRELPFLVAFQERVLVFQSLVLKDKVEHQGEHSHFLQGPNIQVAVRRNYLYEDAFDRLSPENEPELRLKMRVQLVNVVGMDEAGVDGGGVFREFLSELLKTAFDPNRGFFRLTKDNQLYPNPNVHLLVEDFPRHYFFIGRILGKALYENLLVELPLAEFFLSKLVGRHSDVDVHHLASLDPIMYRNLLFLKSYEGDVTDLGLDFTVLNDELGETRTDELKPGGSNIPVTTSNRIEYIHLMADYKLNKQIRAQCSAFKQGLANVIPLDWLQMFNNKELQVLISGAQIPVDVEDLKQHTNYTGGYASDHPTIRLFWKVVENFTDLQRRQLLKFVTSCSRPPLLGFKELDPPFCIQHAGSIDRLPTASTCMNLLKLPEFAEEVILKDKLLYAIQAGAGFELS</sequence>
<name>A0A067QLC7_ZOONE</name>
<evidence type="ECO:0000256" key="11">
    <source>
        <dbReference type="ARBA" id="ARBA00077269"/>
    </source>
</evidence>
<comment type="similarity">
    <text evidence="8">Belongs to the UBE3C family.</text>
</comment>
<dbReference type="InterPro" id="IPR044611">
    <property type="entry name" value="E3A/B/C-like"/>
</dbReference>
<evidence type="ECO:0000256" key="3">
    <source>
        <dbReference type="ARBA" id="ARBA00012485"/>
    </source>
</evidence>
<evidence type="ECO:0000256" key="8">
    <source>
        <dbReference type="ARBA" id="ARBA00061050"/>
    </source>
</evidence>
<dbReference type="PANTHER" id="PTHR45700:SF2">
    <property type="entry name" value="UBIQUITIN-PROTEIN LIGASE E3C"/>
    <property type="match status" value="1"/>
</dbReference>
<dbReference type="Proteomes" id="UP000027135">
    <property type="component" value="Unassembled WGS sequence"/>
</dbReference>
<feature type="compositionally biased region" description="Basic and acidic residues" evidence="14">
    <location>
        <begin position="24"/>
        <end position="40"/>
    </location>
</feature>
<evidence type="ECO:0000256" key="9">
    <source>
        <dbReference type="ARBA" id="ARBA00063372"/>
    </source>
</evidence>
<evidence type="ECO:0000256" key="13">
    <source>
        <dbReference type="PROSITE-ProRule" id="PRU00104"/>
    </source>
</evidence>
<dbReference type="SMART" id="SM00119">
    <property type="entry name" value="HECTc"/>
    <property type="match status" value="1"/>
</dbReference>
<dbReference type="FunFam" id="3.90.1750.10:FF:000014">
    <property type="entry name" value="Putative Ubiquitin-protein ligase E3C"/>
    <property type="match status" value="1"/>
</dbReference>
<dbReference type="OrthoDB" id="8068875at2759"/>
<evidence type="ECO:0000256" key="6">
    <source>
        <dbReference type="ARBA" id="ARBA00022786"/>
    </source>
</evidence>
<dbReference type="CDD" id="cd23767">
    <property type="entry name" value="IQCD"/>
    <property type="match status" value="1"/>
</dbReference>
<evidence type="ECO:0000256" key="7">
    <source>
        <dbReference type="ARBA" id="ARBA00022843"/>
    </source>
</evidence>
<keyword evidence="6 13" id="KW-0833">Ubl conjugation pathway</keyword>
<keyword evidence="16" id="KW-0436">Ligase</keyword>
<dbReference type="GO" id="GO:0009966">
    <property type="term" value="P:regulation of signal transduction"/>
    <property type="evidence" value="ECO:0007669"/>
    <property type="project" value="UniProtKB-ARBA"/>
</dbReference>
<feature type="compositionally biased region" description="Basic and acidic residues" evidence="14">
    <location>
        <begin position="1"/>
        <end position="10"/>
    </location>
</feature>
<evidence type="ECO:0000313" key="17">
    <source>
        <dbReference type="Proteomes" id="UP000027135"/>
    </source>
</evidence>
<accession>A0A067QLC7</accession>
<feature type="domain" description="HECT" evidence="15">
    <location>
        <begin position="738"/>
        <end position="1075"/>
    </location>
</feature>
<dbReference type="FunFam" id="3.30.2160.10:FF:000002">
    <property type="entry name" value="Putative Ubiquitin-protein ligase E3C"/>
    <property type="match status" value="1"/>
</dbReference>
<evidence type="ECO:0000256" key="10">
    <source>
        <dbReference type="ARBA" id="ARBA00067506"/>
    </source>
</evidence>
<evidence type="ECO:0000256" key="12">
    <source>
        <dbReference type="ARBA" id="ARBA00081642"/>
    </source>
</evidence>
<evidence type="ECO:0000256" key="1">
    <source>
        <dbReference type="ARBA" id="ARBA00000885"/>
    </source>
</evidence>
<dbReference type="Gene3D" id="3.30.2160.10">
    <property type="entry name" value="Hect, E3 ligase catalytic domain"/>
    <property type="match status" value="1"/>
</dbReference>
<dbReference type="PROSITE" id="PS50096">
    <property type="entry name" value="IQ"/>
    <property type="match status" value="1"/>
</dbReference>
<feature type="region of interest" description="Disordered" evidence="14">
    <location>
        <begin position="1"/>
        <end position="40"/>
    </location>
</feature>
<comment type="subunit">
    <text evidence="9">Interacts with 26S proteasomes. Interacts (via the HECT domain) with UBE2D1 and, less efficiently, with UBE2L3.</text>
</comment>
<dbReference type="FunFam" id="3.90.1750.10:FF:000026">
    <property type="entry name" value="E3 ubiquitin-protein ligase HACE1"/>
    <property type="match status" value="1"/>
</dbReference>
<dbReference type="GO" id="GO:0006511">
    <property type="term" value="P:ubiquitin-dependent protein catabolic process"/>
    <property type="evidence" value="ECO:0007669"/>
    <property type="project" value="TreeGrafter"/>
</dbReference>
<dbReference type="GO" id="GO:0000209">
    <property type="term" value="P:protein polyubiquitination"/>
    <property type="evidence" value="ECO:0007669"/>
    <property type="project" value="InterPro"/>
</dbReference>
<dbReference type="OMA" id="EKHYYFI"/>
<organism evidence="16 17">
    <name type="scientific">Zootermopsis nevadensis</name>
    <name type="common">Dampwood termite</name>
    <dbReference type="NCBI Taxonomy" id="136037"/>
    <lineage>
        <taxon>Eukaryota</taxon>
        <taxon>Metazoa</taxon>
        <taxon>Ecdysozoa</taxon>
        <taxon>Arthropoda</taxon>
        <taxon>Hexapoda</taxon>
        <taxon>Insecta</taxon>
        <taxon>Pterygota</taxon>
        <taxon>Neoptera</taxon>
        <taxon>Polyneoptera</taxon>
        <taxon>Dictyoptera</taxon>
        <taxon>Blattodea</taxon>
        <taxon>Blattoidea</taxon>
        <taxon>Termitoidae</taxon>
        <taxon>Termopsidae</taxon>
        <taxon>Zootermopsis</taxon>
    </lineage>
</organism>
<dbReference type="SUPFAM" id="SSF56204">
    <property type="entry name" value="Hect, E3 ligase catalytic domain"/>
    <property type="match status" value="1"/>
</dbReference>
<dbReference type="FunCoup" id="A0A067QLC7">
    <property type="interactions" value="2166"/>
</dbReference>
<proteinExistence type="inferred from homology"/>
<dbReference type="GO" id="GO:0016874">
    <property type="term" value="F:ligase activity"/>
    <property type="evidence" value="ECO:0007669"/>
    <property type="project" value="UniProtKB-KW"/>
</dbReference>